<dbReference type="AlphaFoldDB" id="A0A0N4UZ34"/>
<keyword evidence="3" id="KW-1185">Reference proteome</keyword>
<dbReference type="InterPro" id="IPR058960">
    <property type="entry name" value="Ctg-1-like_C"/>
</dbReference>
<dbReference type="InterPro" id="IPR036865">
    <property type="entry name" value="CRAL-TRIO_dom_sf"/>
</dbReference>
<evidence type="ECO:0000313" key="4">
    <source>
        <dbReference type="WBParaSite" id="EVEC_0000287001-mRNA-1"/>
    </source>
</evidence>
<dbReference type="InterPro" id="IPR001251">
    <property type="entry name" value="CRAL-TRIO_dom"/>
</dbReference>
<feature type="domain" description="CRAL-TRIO" evidence="1">
    <location>
        <begin position="96"/>
        <end position="274"/>
    </location>
</feature>
<dbReference type="Gene3D" id="2.60.120.680">
    <property type="entry name" value="GOLD domain"/>
    <property type="match status" value="1"/>
</dbReference>
<reference evidence="2 3" key="2">
    <citation type="submission" date="2018-10" db="EMBL/GenBank/DDBJ databases">
        <authorList>
            <consortium name="Pathogen Informatics"/>
        </authorList>
    </citation>
    <scope>NUCLEOTIDE SEQUENCE [LARGE SCALE GENOMIC DNA]</scope>
</reference>
<dbReference type="InterPro" id="IPR053302">
    <property type="entry name" value="CRAL-TRIO_domain"/>
</dbReference>
<dbReference type="SUPFAM" id="SSF52087">
    <property type="entry name" value="CRAL/TRIO domain"/>
    <property type="match status" value="1"/>
</dbReference>
<dbReference type="Gene3D" id="3.40.525.10">
    <property type="entry name" value="CRAL-TRIO lipid binding domain"/>
    <property type="match status" value="2"/>
</dbReference>
<accession>A0A0N4UZ34</accession>
<dbReference type="WBParaSite" id="EVEC_0000287001-mRNA-1">
    <property type="protein sequence ID" value="EVEC_0000287001-mRNA-1"/>
    <property type="gene ID" value="EVEC_0000287001"/>
</dbReference>
<reference evidence="4" key="1">
    <citation type="submission" date="2017-02" db="UniProtKB">
        <authorList>
            <consortium name="WormBaseParasite"/>
        </authorList>
    </citation>
    <scope>IDENTIFICATION</scope>
</reference>
<evidence type="ECO:0000259" key="1">
    <source>
        <dbReference type="PROSITE" id="PS50191"/>
    </source>
</evidence>
<dbReference type="PANTHER" id="PTHR47159:SF5">
    <property type="entry name" value="CRAL-TRIO DOMAIN-CONTAINING PROTEIN"/>
    <property type="match status" value="1"/>
</dbReference>
<dbReference type="SMART" id="SM00516">
    <property type="entry name" value="SEC14"/>
    <property type="match status" value="1"/>
</dbReference>
<dbReference type="Pfam" id="PF25883">
    <property type="entry name" value="F28H7_8_C"/>
    <property type="match status" value="1"/>
</dbReference>
<evidence type="ECO:0000313" key="2">
    <source>
        <dbReference type="EMBL" id="VDD87435.1"/>
    </source>
</evidence>
<sequence length="450" mass="52750">MCLCPLKIKSYQFVEVAREANMRQTEMSDEDRQKVNKLRELVKDNLTDYYNTDFNLLRWLQGHRELSIQQIADKLNYHLKARASTFQMDKKATAPRDHPIHDHWRYGITGMSKVLDNVVVDIEQCGDTDYWGMVQTHSVTEVLKARLLDLEEMLYRVMKVEEETGRQAWILYVMDLTNLKYNTQLCHLILGPLKSLADFMSEHYVELIKYFVLVNVPTFVYALWYTTRPLLPERTKEKVLWLVSWLRKINLKLSKKERCFILISLLRGDYEWMKLHKLQFRAVISAIKTAKCAIKVRFLSSSNWRKEILEYAVPESLPDKWNLSETIFTSSVPVPVKFDEKGYFGKNTKVCFWNLTAGDTLSWWLTADGDLGFGVYMTCDENEEDINKMEIVYPCLGFLPGPLVVPLQDTINIEKPGYYKVYFSNARAWWHTLIITCKLTTNPSEKLLVK</sequence>
<dbReference type="PANTHER" id="PTHR47159">
    <property type="entry name" value="PROTEIN CBG07705-RELATED"/>
    <property type="match status" value="1"/>
</dbReference>
<dbReference type="Proteomes" id="UP000274131">
    <property type="component" value="Unassembled WGS sequence"/>
</dbReference>
<evidence type="ECO:0000313" key="3">
    <source>
        <dbReference type="Proteomes" id="UP000274131"/>
    </source>
</evidence>
<dbReference type="STRING" id="51028.A0A0N4UZ34"/>
<dbReference type="SUPFAM" id="SSF101576">
    <property type="entry name" value="Supernatant protein factor (SPF), C-terminal domain"/>
    <property type="match status" value="1"/>
</dbReference>
<name>A0A0N4UZ34_ENTVE</name>
<dbReference type="CDD" id="cd00170">
    <property type="entry name" value="SEC14"/>
    <property type="match status" value="1"/>
</dbReference>
<dbReference type="PROSITE" id="PS50191">
    <property type="entry name" value="CRAL_TRIO"/>
    <property type="match status" value="1"/>
</dbReference>
<dbReference type="Pfam" id="PF00650">
    <property type="entry name" value="CRAL_TRIO"/>
    <property type="match status" value="1"/>
</dbReference>
<dbReference type="EMBL" id="UXUI01007407">
    <property type="protein sequence ID" value="VDD87435.1"/>
    <property type="molecule type" value="Genomic_DNA"/>
</dbReference>
<organism evidence="4">
    <name type="scientific">Enterobius vermicularis</name>
    <name type="common">Human pinworm</name>
    <dbReference type="NCBI Taxonomy" id="51028"/>
    <lineage>
        <taxon>Eukaryota</taxon>
        <taxon>Metazoa</taxon>
        <taxon>Ecdysozoa</taxon>
        <taxon>Nematoda</taxon>
        <taxon>Chromadorea</taxon>
        <taxon>Rhabditida</taxon>
        <taxon>Spirurina</taxon>
        <taxon>Oxyuridomorpha</taxon>
        <taxon>Oxyuroidea</taxon>
        <taxon>Oxyuridae</taxon>
        <taxon>Enterobius</taxon>
    </lineage>
</organism>
<dbReference type="InterPro" id="IPR036598">
    <property type="entry name" value="GOLD_dom_sf"/>
</dbReference>
<dbReference type="OrthoDB" id="1434354at2759"/>
<gene>
    <name evidence="2" type="ORF">EVEC_LOCUS2578</name>
</gene>
<proteinExistence type="predicted"/>
<protein>
    <submittedName>
        <fullName evidence="4">CRAL-TRIO domain-containing protein</fullName>
    </submittedName>
</protein>